<accession>A0ABQ9H6N3</accession>
<protein>
    <submittedName>
        <fullName evidence="2">Uncharacterized protein</fullName>
    </submittedName>
</protein>
<dbReference type="Proteomes" id="UP001159363">
    <property type="component" value="Chromosome 6"/>
</dbReference>
<proteinExistence type="predicted"/>
<evidence type="ECO:0000313" key="2">
    <source>
        <dbReference type="EMBL" id="KAJ8879954.1"/>
    </source>
</evidence>
<feature type="compositionally biased region" description="Basic and acidic residues" evidence="1">
    <location>
        <begin position="1084"/>
        <end position="1103"/>
    </location>
</feature>
<evidence type="ECO:0000313" key="3">
    <source>
        <dbReference type="Proteomes" id="UP001159363"/>
    </source>
</evidence>
<keyword evidence="3" id="KW-1185">Reference proteome</keyword>
<evidence type="ECO:0000256" key="1">
    <source>
        <dbReference type="SAM" id="MobiDB-lite"/>
    </source>
</evidence>
<feature type="compositionally biased region" description="Low complexity" evidence="1">
    <location>
        <begin position="343"/>
        <end position="357"/>
    </location>
</feature>
<reference evidence="2 3" key="1">
    <citation type="submission" date="2023-02" db="EMBL/GenBank/DDBJ databases">
        <title>LHISI_Scaffold_Assembly.</title>
        <authorList>
            <person name="Stuart O.P."/>
            <person name="Cleave R."/>
            <person name="Magrath M.J.L."/>
            <person name="Mikheyev A.S."/>
        </authorList>
    </citation>
    <scope>NUCLEOTIDE SEQUENCE [LARGE SCALE GENOMIC DNA]</scope>
    <source>
        <strain evidence="2">Daus_M_001</strain>
        <tissue evidence="2">Leg muscle</tissue>
    </source>
</reference>
<feature type="region of interest" description="Disordered" evidence="1">
    <location>
        <begin position="343"/>
        <end position="379"/>
    </location>
</feature>
<feature type="region of interest" description="Disordered" evidence="1">
    <location>
        <begin position="703"/>
        <end position="728"/>
    </location>
</feature>
<dbReference type="EMBL" id="JARBHB010000007">
    <property type="protein sequence ID" value="KAJ8879954.1"/>
    <property type="molecule type" value="Genomic_DNA"/>
</dbReference>
<name>A0ABQ9H6N3_9NEOP</name>
<comment type="caution">
    <text evidence="2">The sequence shown here is derived from an EMBL/GenBank/DDBJ whole genome shotgun (WGS) entry which is preliminary data.</text>
</comment>
<organism evidence="2 3">
    <name type="scientific">Dryococelus australis</name>
    <dbReference type="NCBI Taxonomy" id="614101"/>
    <lineage>
        <taxon>Eukaryota</taxon>
        <taxon>Metazoa</taxon>
        <taxon>Ecdysozoa</taxon>
        <taxon>Arthropoda</taxon>
        <taxon>Hexapoda</taxon>
        <taxon>Insecta</taxon>
        <taxon>Pterygota</taxon>
        <taxon>Neoptera</taxon>
        <taxon>Polyneoptera</taxon>
        <taxon>Phasmatodea</taxon>
        <taxon>Verophasmatodea</taxon>
        <taxon>Anareolatae</taxon>
        <taxon>Phasmatidae</taxon>
        <taxon>Eurycanthinae</taxon>
        <taxon>Dryococelus</taxon>
    </lineage>
</organism>
<feature type="region of interest" description="Disordered" evidence="1">
    <location>
        <begin position="1034"/>
        <end position="1056"/>
    </location>
</feature>
<gene>
    <name evidence="2" type="ORF">PR048_020575</name>
</gene>
<sequence>MLDFNFPRPRSQLPLVIWARVYTLTSMTRLERHLKHVTFKAIQQRKLNSKTSYARLTSIGQQLLWHFAEPLLANSKASKVEPPIVVKAVARVHGTLQSPVTNGIASSTHIVTGKNAAAFCVKEPSPVGPGELQRVTDAKMAGPGIEGMALLYNQSFVSGRHGITFTYRITLGKSRKALGTDSSLRTVVAINILHQGYESWATPQHFESCHVSKSSREILVASLREKTFRRLLDSIRIALLGLQILGQVKPPNPVSGLEFEMQRDDSLYFAPRESGYPRISACTRKGICQSRVRGEEHAKTCRISGTLAATRNLSTTPEIKYLQKACHGLEFRSIMFWYTRSPISGSPAASRSSSDSTGRSRKPSPPSSPTGRSLAESSRVNVQAKQSAYLGLLGIGNRVYQSMVRRYCVCVDVAGRHIEPFLLENVRVRRLAKINKQHLKYSVRDSNSVPFHSPFVRVPVLLAVRASMPGNTTPEISVAAQLSGRQYIWLCDISLSDETICEIASLSRGCLELRDARRLFRICIRGYSVALEVPKTAAVRDVLFIHCSDQGPGAEGGSKRGASSARQGLEQAGWGQGLAGLARRPAYATATFIAALSFARFVAQLRRRFHLLSIHPSAPTSPPRVTYPASPITFSPHITLALVPTPFSHSRRQEHRNLLIPPIIQFIPLLKVVHKCSNILKIFKRLHLIDSMVVDSRFAHAKIRKRPRRKSNPNNETASGADTSQPGIFTPPAPRVLVLSRSWCNYPAPRVTLKFQGLFLVGDSFTPRNPLVFLLPRTRTPCSTHAGSHVLTIALACVSGAEYSRSCHEIAALPPPPRHCGDGPGLSDVQGIGAAVAERLACSPPTKTDRLQSSFPDFRKWESCRTMPVVFGFSPGSPISPALAFRRFSTQFDELGADEGEMRNGAAPDCKGGGNGKSLRKPADQRFPFVLLFALVGDELSNCSATAAFCVLVYDHKAMLLHTWQCTIRYLSPCESNHERAAEAHVCFMFNPSPNNDENLAGGGVAAAGNRPRRLYTCGSLTSNQATPLTLRMRESPPTSLSLAPPPPSTTATDRTENIRLPALPPTHYTLFKWLKTVHDKVSMEKRRNERAGGNGRTRENPPTKRHRPTRFALAKIRSEPDRAGIEPRSPCWEASSLAAQPPCHSSAAVTYDLGALPMSGHLSLGNETIGLRSCGRREEMPADLSTVNFNATSTKQQFVYFHCLPSTLEGLFIFDRATQNSDTRQCTYVIRVQPVNTCRKVIQPINTGSTVAERLAHSPSTKANWAQSPAGSPDFRKWESCRTIPLVGGSSPGIPTLLPALHSGAAPYSPQSPSSALKTSLLRAAQISSLTNACQPANGSDYASPHSITVLELPVQNGAVYLLRVFDLAAKGRSFSAAKWSYGQILFTPKMNLVLLVQCSIVAVASLRRPFSAPGKQGWRRVLFADQHGAPLPMLSYVPAQAAPFRHAITAPACVLLGAREKLPPSRRELTLCRYAPAWSRQNKPGIVLRFGIIRPAGLQEADPTSCANTTLVFTSFATRELKISCVGGAVARTRDPRLQVGRPTLELSGQGLHSQLINTPGTRTFYSLNDVSVVILTVCPARKVSANFLLNQLQNVGQWHHLPKRHCCTIPGFLEYTAPTATSLLASHLGEPVSIPIWTTLGFSLMGIVLDDAAGRRVFPKISRFPSALAFRRCSILISLHLIYSAEGNASNELLAVARTHEGLFQARWRSSNSPDSCSGGPGFDPGPAIGPPWFPEITPGGRPGAHHRYDTEVKQQVVHGVTGHKHVGRRSPITRLVTSLANREPFAACFERASFVHWLLHTREVAPFLSELRVMGHTTVRCSFTGAELYRVCNMKNVPMTNVLQRLKSVCGLQAATPAVGHGQPHEVRVGAWLAGPSPVAMATPWSAGESNQPLATQASLRPTRAFLHGCQLSPPRRRRQAAYTRSVRRRKLQATTTLGVHSILSWQQAGLDSALYPRGIIVRILVAVIKRVVRTALLSTHSHYCFLLITGSRAKRGVAKQLSSNHNSRRKERVFGVPSNYSPFTISSHFSEALLKFYYQDIPLSQEICTTSVYSTRNVKLAPNNDNSIEQFLKFCKNINVGYSAILIIDVQNKSYSGLENNITFPESWKAKIFHVGIRKSGHVDRVWQAERRRLWAEFGCDIMRVTIESYTKPRDIHFSEKTIDKFVGRHSRQDIDNAID</sequence>
<feature type="region of interest" description="Disordered" evidence="1">
    <location>
        <begin position="1084"/>
        <end position="1107"/>
    </location>
</feature>
<feature type="compositionally biased region" description="Polar residues" evidence="1">
    <location>
        <begin position="716"/>
        <end position="727"/>
    </location>
</feature>